<organism evidence="3 4">
    <name type="scientific">Paenibacillus athensensis</name>
    <dbReference type="NCBI Taxonomy" id="1967502"/>
    <lineage>
        <taxon>Bacteria</taxon>
        <taxon>Bacillati</taxon>
        <taxon>Bacillota</taxon>
        <taxon>Bacilli</taxon>
        <taxon>Bacillales</taxon>
        <taxon>Paenibacillaceae</taxon>
        <taxon>Paenibacillus</taxon>
    </lineage>
</organism>
<dbReference type="Proteomes" id="UP000298246">
    <property type="component" value="Unassembled WGS sequence"/>
</dbReference>
<evidence type="ECO:0000313" key="3">
    <source>
        <dbReference type="EMBL" id="TFE89833.1"/>
    </source>
</evidence>
<protein>
    <recommendedName>
        <fullName evidence="2">Protein kinase domain-containing protein</fullName>
    </recommendedName>
</protein>
<keyword evidence="1" id="KW-1133">Transmembrane helix</keyword>
<sequence length="657" mass="72493">MRTITSVIDSKGKLVQLGRELGRGGEGSVYEVGAGGGRTVAKIYHQTPDPLKQKKIATMVGLRTEALLRFATWPLEELRHPVTRDIVGFLMPRLVGKEIHKLYGPKTRLREFPAASYPFLVHTAANLARAFAAVHESGHRIGDVNHGNFYVSSQATVMLVDCDSFQIAAKRSQFRCEVGVPMYQPPELQEIRSFRDVIRTENHDNFGLAVFIFLLLFMGRHPFSGRFAGSGDMPIERAIKECRFVYGSAAASLQMQPPPATLPLSTVPASVAALFERAFSRQSAAKGQRPQAREWVQALDALAGRLSRCPQKEGHRFADHLQACPWCELERKFRLVLFPSAPAAAPAPASAAAPSAQASSFNLAAVWAQVLAIPAPGTAPELPAAGYLVLPPSAQVFGQLKRTRYLKLLALLPALLGIGAVTLFPAGWLPIGLVTLIAACGVYYYFHFRLKLALLKTRRQARAKWETLRQRWSKDGGAEPFANKLKQLEACREEHQRFAGFRRDRIRELEQQQQQRQLLMYLQPIRIEDAKIDGIGQSRKATLASYGIETAADVMESALRQVPGFGPSSTKKLLAWRQSLEAGFRAPAAQSVPPAELAALERELAARLRQLEQELADGPGVLRRLAQQVRDARGALRLEADDCIRTLAQVEADLKAL</sequence>
<comment type="caution">
    <text evidence="3">The sequence shown here is derived from an EMBL/GenBank/DDBJ whole genome shotgun (WGS) entry which is preliminary data.</text>
</comment>
<accession>A0A4Y8Q696</accession>
<dbReference type="InterPro" id="IPR011009">
    <property type="entry name" value="Kinase-like_dom_sf"/>
</dbReference>
<dbReference type="SUPFAM" id="SSF56112">
    <property type="entry name" value="Protein kinase-like (PK-like)"/>
    <property type="match status" value="1"/>
</dbReference>
<name>A0A4Y8Q696_9BACL</name>
<dbReference type="GO" id="GO:0005524">
    <property type="term" value="F:ATP binding"/>
    <property type="evidence" value="ECO:0007669"/>
    <property type="project" value="InterPro"/>
</dbReference>
<dbReference type="InterPro" id="IPR000719">
    <property type="entry name" value="Prot_kinase_dom"/>
</dbReference>
<feature type="transmembrane region" description="Helical" evidence="1">
    <location>
        <begin position="428"/>
        <end position="446"/>
    </location>
</feature>
<evidence type="ECO:0000313" key="4">
    <source>
        <dbReference type="Proteomes" id="UP000298246"/>
    </source>
</evidence>
<feature type="domain" description="Protein kinase" evidence="2">
    <location>
        <begin position="15"/>
        <end position="302"/>
    </location>
</feature>
<keyword evidence="4" id="KW-1185">Reference proteome</keyword>
<gene>
    <name evidence="3" type="ORF">B5M42_07010</name>
</gene>
<proteinExistence type="predicted"/>
<dbReference type="GO" id="GO:0004672">
    <property type="term" value="F:protein kinase activity"/>
    <property type="evidence" value="ECO:0007669"/>
    <property type="project" value="InterPro"/>
</dbReference>
<dbReference type="OrthoDB" id="9805504at2"/>
<keyword evidence="1" id="KW-0472">Membrane</keyword>
<evidence type="ECO:0000259" key="2">
    <source>
        <dbReference type="PROSITE" id="PS50011"/>
    </source>
</evidence>
<reference evidence="3 4" key="1">
    <citation type="submission" date="2017-03" db="EMBL/GenBank/DDBJ databases">
        <title>Isolation of Levoglucosan Utilizing Bacteria.</title>
        <authorList>
            <person name="Arya A.S."/>
        </authorList>
    </citation>
    <scope>NUCLEOTIDE SEQUENCE [LARGE SCALE GENOMIC DNA]</scope>
    <source>
        <strain evidence="3 4">MEC069</strain>
    </source>
</reference>
<dbReference type="EMBL" id="MYFO01000006">
    <property type="protein sequence ID" value="TFE89833.1"/>
    <property type="molecule type" value="Genomic_DNA"/>
</dbReference>
<dbReference type="RefSeq" id="WP_134751134.1">
    <property type="nucleotide sequence ID" value="NZ_MYFO02000006.1"/>
</dbReference>
<dbReference type="AlphaFoldDB" id="A0A4Y8Q696"/>
<dbReference type="PROSITE" id="PS50011">
    <property type="entry name" value="PROTEIN_KINASE_DOM"/>
    <property type="match status" value="1"/>
</dbReference>
<dbReference type="Gene3D" id="1.10.510.10">
    <property type="entry name" value="Transferase(Phosphotransferase) domain 1"/>
    <property type="match status" value="1"/>
</dbReference>
<evidence type="ECO:0000256" key="1">
    <source>
        <dbReference type="SAM" id="Phobius"/>
    </source>
</evidence>
<keyword evidence="1" id="KW-0812">Transmembrane</keyword>
<feature type="transmembrane region" description="Helical" evidence="1">
    <location>
        <begin position="405"/>
        <end position="422"/>
    </location>
</feature>